<protein>
    <submittedName>
        <fullName evidence="1">Uncharacterized protein</fullName>
    </submittedName>
</protein>
<proteinExistence type="predicted"/>
<evidence type="ECO:0000313" key="2">
    <source>
        <dbReference type="Proteomes" id="UP000094569"/>
    </source>
</evidence>
<gene>
    <name evidence="1" type="ORF">SI65_00245</name>
</gene>
<sequence length="146" mass="16094">MFCADDIPRNDTSNENDSTFLEAFNFHSKAPSWCAEMKSDLKNHGETLFENDVPGMMALRNGTLKYDASRRIKNGFRLSDGLEKGLDKDDLNLIYQDTIENFGTICIAGVLYSTGAKLETTTGVTQGATMLVSGTTKLGAMWMGYL</sequence>
<organism evidence="1 2">
    <name type="scientific">Aspergillus cristatus</name>
    <name type="common">Chinese Fuzhuan brick tea-fermentation fungus</name>
    <name type="synonym">Eurotium cristatum</name>
    <dbReference type="NCBI Taxonomy" id="573508"/>
    <lineage>
        <taxon>Eukaryota</taxon>
        <taxon>Fungi</taxon>
        <taxon>Dikarya</taxon>
        <taxon>Ascomycota</taxon>
        <taxon>Pezizomycotina</taxon>
        <taxon>Eurotiomycetes</taxon>
        <taxon>Eurotiomycetidae</taxon>
        <taxon>Eurotiales</taxon>
        <taxon>Aspergillaceae</taxon>
        <taxon>Aspergillus</taxon>
        <taxon>Aspergillus subgen. Aspergillus</taxon>
    </lineage>
</organism>
<accession>A0A1E3BQK6</accession>
<name>A0A1E3BQK6_ASPCR</name>
<dbReference type="EMBL" id="JXNT01000001">
    <property type="protein sequence ID" value="ODM22656.1"/>
    <property type="molecule type" value="Genomic_DNA"/>
</dbReference>
<reference evidence="1 2" key="1">
    <citation type="journal article" date="2016" name="BMC Genomics">
        <title>Comparative genomic and transcriptomic analyses of the Fuzhuan brick tea-fermentation fungus Aspergillus cristatus.</title>
        <authorList>
            <person name="Ge Y."/>
            <person name="Wang Y."/>
            <person name="Liu Y."/>
            <person name="Tan Y."/>
            <person name="Ren X."/>
            <person name="Zhang X."/>
            <person name="Hyde K.D."/>
            <person name="Liu Y."/>
            <person name="Liu Z."/>
        </authorList>
    </citation>
    <scope>NUCLEOTIDE SEQUENCE [LARGE SCALE GENOMIC DNA]</scope>
    <source>
        <strain evidence="1 2">GZAAS20.1005</strain>
    </source>
</reference>
<dbReference type="Proteomes" id="UP000094569">
    <property type="component" value="Unassembled WGS sequence"/>
</dbReference>
<keyword evidence="2" id="KW-1185">Reference proteome</keyword>
<evidence type="ECO:0000313" key="1">
    <source>
        <dbReference type="EMBL" id="ODM22656.1"/>
    </source>
</evidence>
<dbReference type="AlphaFoldDB" id="A0A1E3BQK6"/>
<comment type="caution">
    <text evidence="1">The sequence shown here is derived from an EMBL/GenBank/DDBJ whole genome shotgun (WGS) entry which is preliminary data.</text>
</comment>
<dbReference type="VEuPathDB" id="FungiDB:SI65_00245"/>